<gene>
    <name evidence="1" type="ORF">NQ176_g4972</name>
</gene>
<dbReference type="EMBL" id="JANJQO010000589">
    <property type="protein sequence ID" value="KAJ2976400.1"/>
    <property type="molecule type" value="Genomic_DNA"/>
</dbReference>
<accession>A0ACC1NAS0</accession>
<evidence type="ECO:0000313" key="1">
    <source>
        <dbReference type="EMBL" id="KAJ2976400.1"/>
    </source>
</evidence>
<reference evidence="1" key="1">
    <citation type="submission" date="2022-08" db="EMBL/GenBank/DDBJ databases">
        <title>Genome Sequence of Lecanicillium fungicola.</title>
        <authorList>
            <person name="Buettner E."/>
        </authorList>
    </citation>
    <scope>NUCLEOTIDE SEQUENCE</scope>
    <source>
        <strain evidence="1">Babe33</strain>
    </source>
</reference>
<proteinExistence type="predicted"/>
<comment type="caution">
    <text evidence="1">The sequence shown here is derived from an EMBL/GenBank/DDBJ whole genome shotgun (WGS) entry which is preliminary data.</text>
</comment>
<dbReference type="Proteomes" id="UP001143910">
    <property type="component" value="Unassembled WGS sequence"/>
</dbReference>
<sequence>MFYSLNTFKLEVSSSKHGLLQSKGLQAHYYHQGSNNVRAEARLQSGGLSPSSFATHYQHNMGRLLLFVTPSARRRIRNFVVDLGRRRGWVDEIVTPVLCDMILAGNLASLSINLQYDAGHGRQQHVYGTQIPAKSGLDAGNDPSIFTKPPLAGLLKVLADPDLESAQLVVSKGHPPVWCKYHRTGSHSDSGSLRLPCPDNTAVDWLAIVREVFDPEGAGVGAPRTDGGLRSGRV</sequence>
<protein>
    <submittedName>
        <fullName evidence="1">Uncharacterized protein</fullName>
    </submittedName>
</protein>
<name>A0ACC1NAS0_9HYPO</name>
<keyword evidence="2" id="KW-1185">Reference proteome</keyword>
<organism evidence="1 2">
    <name type="scientific">Zarea fungicola</name>
    <dbReference type="NCBI Taxonomy" id="93591"/>
    <lineage>
        <taxon>Eukaryota</taxon>
        <taxon>Fungi</taxon>
        <taxon>Dikarya</taxon>
        <taxon>Ascomycota</taxon>
        <taxon>Pezizomycotina</taxon>
        <taxon>Sordariomycetes</taxon>
        <taxon>Hypocreomycetidae</taxon>
        <taxon>Hypocreales</taxon>
        <taxon>Cordycipitaceae</taxon>
        <taxon>Zarea</taxon>
    </lineage>
</organism>
<evidence type="ECO:0000313" key="2">
    <source>
        <dbReference type="Proteomes" id="UP001143910"/>
    </source>
</evidence>